<evidence type="ECO:0000313" key="2">
    <source>
        <dbReference type="Proteomes" id="UP000189369"/>
    </source>
</evidence>
<reference evidence="1 2" key="1">
    <citation type="submission" date="2017-01" db="EMBL/GenBank/DDBJ databases">
        <title>Complete Genome Sequence of Paenalcaligenes hominis, Isolated from a paraplegic Patient with neurogenic bladder.</title>
        <authorList>
            <person name="Mukhopadhyay R."/>
            <person name="Joaquin J."/>
            <person name="Hogue R."/>
            <person name="Kilaru A."/>
            <person name="Jospin G."/>
            <person name="Mars K."/>
            <person name="Eisen J.A."/>
            <person name="Chaturvedi V."/>
        </authorList>
    </citation>
    <scope>NUCLEOTIDE SEQUENCE [LARGE SCALE GENOMIC DNA]</scope>
    <source>
        <strain evidence="1 2">15S00501</strain>
    </source>
</reference>
<protein>
    <submittedName>
        <fullName evidence="1">Uncharacterized protein</fullName>
    </submittedName>
</protein>
<evidence type="ECO:0000313" key="1">
    <source>
        <dbReference type="EMBL" id="AQS50762.1"/>
    </source>
</evidence>
<dbReference type="Proteomes" id="UP000189369">
    <property type="component" value="Chromosome"/>
</dbReference>
<dbReference type="OrthoDB" id="4205565at2"/>
<dbReference type="EMBL" id="CP019697">
    <property type="protein sequence ID" value="AQS50762.1"/>
    <property type="molecule type" value="Genomic_DNA"/>
</dbReference>
<dbReference type="RefSeq" id="WP_077733310.1">
    <property type="nucleotide sequence ID" value="NZ_JBGJLN010000003.1"/>
</dbReference>
<accession>A0A1U9JYA6</accession>
<dbReference type="KEGG" id="phn:PAEH1_02855"/>
<organism evidence="1 2">
    <name type="scientific">Paenalcaligenes hominis</name>
    <dbReference type="NCBI Taxonomy" id="643674"/>
    <lineage>
        <taxon>Bacteria</taxon>
        <taxon>Pseudomonadati</taxon>
        <taxon>Pseudomonadota</taxon>
        <taxon>Betaproteobacteria</taxon>
        <taxon>Burkholderiales</taxon>
        <taxon>Alcaligenaceae</taxon>
        <taxon>Paenalcaligenes</taxon>
    </lineage>
</organism>
<name>A0A1U9JYA6_9BURK</name>
<dbReference type="STRING" id="643674.PAEH1_02855"/>
<gene>
    <name evidence="1" type="ORF">PAEH1_02855</name>
</gene>
<proteinExistence type="predicted"/>
<sequence length="216" mass="25446">MSLKTLTEAEFLKSIAEHEMRVLRDDGVYRHLLFKRAQTQDRYFELITTPGRLFYVGDMGDFAFERDKDMFNFFRTEPSESTQLPINVGYWHENLIMADTQGGSKEFDEVQVKSYVYQCLSDWLEGADSEDAQKIQEEVTELLEEIGLENNEHLILYALSSFDLTIGRHRLSFELWDAPSFNRPSHHFLWRLYAITWGIRQYDQFKAANEERGCSE</sequence>
<dbReference type="AlphaFoldDB" id="A0A1U9JYA6"/>